<keyword evidence="3" id="KW-0808">Transferase</keyword>
<dbReference type="Proteomes" id="UP001151760">
    <property type="component" value="Unassembled WGS sequence"/>
</dbReference>
<evidence type="ECO:0000256" key="1">
    <source>
        <dbReference type="SAM" id="MobiDB-lite"/>
    </source>
</evidence>
<dbReference type="PANTHER" id="PTHR45835">
    <property type="entry name" value="YALI0A06105P"/>
    <property type="match status" value="1"/>
</dbReference>
<feature type="domain" description="Integrase catalytic" evidence="2">
    <location>
        <begin position="57"/>
        <end position="223"/>
    </location>
</feature>
<accession>A0ABQ5JBG5</accession>
<dbReference type="PANTHER" id="PTHR45835:SF99">
    <property type="entry name" value="CHROMO DOMAIN-CONTAINING PROTEIN-RELATED"/>
    <property type="match status" value="1"/>
</dbReference>
<gene>
    <name evidence="3" type="ORF">Tco_1125238</name>
</gene>
<dbReference type="InterPro" id="IPR056924">
    <property type="entry name" value="SH3_Tf2-1"/>
</dbReference>
<dbReference type="PROSITE" id="PS50994">
    <property type="entry name" value="INTEGRASE"/>
    <property type="match status" value="1"/>
</dbReference>
<dbReference type="EMBL" id="BQNB010021670">
    <property type="protein sequence ID" value="GJU08808.1"/>
    <property type="molecule type" value="Genomic_DNA"/>
</dbReference>
<protein>
    <submittedName>
        <fullName evidence="3">Reverse transcriptase domain-containing protein</fullName>
    </submittedName>
</protein>
<reference evidence="3" key="1">
    <citation type="journal article" date="2022" name="Int. J. Mol. Sci.">
        <title>Draft Genome of Tanacetum Coccineum: Genomic Comparison of Closely Related Tanacetum-Family Plants.</title>
        <authorList>
            <person name="Yamashiro T."/>
            <person name="Shiraishi A."/>
            <person name="Nakayama K."/>
            <person name="Satake H."/>
        </authorList>
    </citation>
    <scope>NUCLEOTIDE SEQUENCE</scope>
</reference>
<evidence type="ECO:0000313" key="3">
    <source>
        <dbReference type="EMBL" id="GJU08808.1"/>
    </source>
</evidence>
<comment type="caution">
    <text evidence="3">The sequence shown here is derived from an EMBL/GenBank/DDBJ whole genome shotgun (WGS) entry which is preliminary data.</text>
</comment>
<dbReference type="InterPro" id="IPR001584">
    <property type="entry name" value="Integrase_cat-core"/>
</dbReference>
<dbReference type="Gene3D" id="3.30.420.10">
    <property type="entry name" value="Ribonuclease H-like superfamily/Ribonuclease H"/>
    <property type="match status" value="1"/>
</dbReference>
<organism evidence="3 4">
    <name type="scientific">Tanacetum coccineum</name>
    <dbReference type="NCBI Taxonomy" id="301880"/>
    <lineage>
        <taxon>Eukaryota</taxon>
        <taxon>Viridiplantae</taxon>
        <taxon>Streptophyta</taxon>
        <taxon>Embryophyta</taxon>
        <taxon>Tracheophyta</taxon>
        <taxon>Spermatophyta</taxon>
        <taxon>Magnoliopsida</taxon>
        <taxon>eudicotyledons</taxon>
        <taxon>Gunneridae</taxon>
        <taxon>Pentapetalae</taxon>
        <taxon>asterids</taxon>
        <taxon>campanulids</taxon>
        <taxon>Asterales</taxon>
        <taxon>Asteraceae</taxon>
        <taxon>Asteroideae</taxon>
        <taxon>Anthemideae</taxon>
        <taxon>Anthemidinae</taxon>
        <taxon>Tanacetum</taxon>
    </lineage>
</organism>
<dbReference type="SUPFAM" id="SSF53098">
    <property type="entry name" value="Ribonuclease H-like"/>
    <property type="match status" value="1"/>
</dbReference>
<keyword evidence="3" id="KW-0695">RNA-directed DNA polymerase</keyword>
<dbReference type="InterPro" id="IPR012337">
    <property type="entry name" value="RNaseH-like_sf"/>
</dbReference>
<evidence type="ECO:0000313" key="4">
    <source>
        <dbReference type="Proteomes" id="UP001151760"/>
    </source>
</evidence>
<feature type="region of interest" description="Disordered" evidence="1">
    <location>
        <begin position="550"/>
        <end position="571"/>
    </location>
</feature>
<reference evidence="3" key="2">
    <citation type="submission" date="2022-01" db="EMBL/GenBank/DDBJ databases">
        <authorList>
            <person name="Yamashiro T."/>
            <person name="Shiraishi A."/>
            <person name="Satake H."/>
            <person name="Nakayama K."/>
        </authorList>
    </citation>
    <scope>NUCLEOTIDE SEQUENCE</scope>
</reference>
<dbReference type="Pfam" id="PF14223">
    <property type="entry name" value="Retrotran_gag_2"/>
    <property type="match status" value="1"/>
</dbReference>
<dbReference type="GO" id="GO:0003964">
    <property type="term" value="F:RNA-directed DNA polymerase activity"/>
    <property type="evidence" value="ECO:0007669"/>
    <property type="project" value="UniProtKB-KW"/>
</dbReference>
<keyword evidence="3" id="KW-0548">Nucleotidyltransferase</keyword>
<dbReference type="InterPro" id="IPR036397">
    <property type="entry name" value="RNaseH_sf"/>
</dbReference>
<evidence type="ECO:0000259" key="2">
    <source>
        <dbReference type="PROSITE" id="PS50994"/>
    </source>
</evidence>
<dbReference type="Pfam" id="PF24626">
    <property type="entry name" value="SH3_Tf2-1"/>
    <property type="match status" value="1"/>
</dbReference>
<sequence length="609" mass="71265">MMEPVLPDQIYGYLCKGEVRTLSHGMKHISRIRLYTQGADKSVLIDIENRPSGLLQQPEIPVWKWEGVAMDFVTKLPRTSSGHGTIWVIMDRLTKSTHFLPMREDYKMERLARLYLNEIVARHGVPISIISDHDSRFTSRFWQSMQEALGTLLDMSMAYNPQTDSHSERTIQTLEDMLRASVYYSNGSWDKCLTPIIEVEVENVKYDRLNRDRKPLEFSVGDYVLLKVSLWKGVVRFEKKRKLAPRFVGPLEIIKKVGFVAYRKCLWMRYPSDAKLNFVEEPVENLEREFKKLKRSRIAIIKVRWNSKRGPEFTWEREDQMKLKYPICLVMFRVEFLLFGLKVKPTAHHVLLTFSEYPFSEVKEDSLMTVADLEEVIKSKQQIELLFQQYEQFMIPEEESIDNAFAKFNTIITSLKALDEGFSSKNYVRKSLRALHPKWRAKVTEIEESKNLTTLSLDELIGNLKESSDDDSSTSDSEDEEYAMAVRDFKKFFKRRGRFVRQPHEERKSFQRNKDDKNGKGERKYFKCGDPNHFIGECSKQSKYQNQKAFVGGSWSDSDEDEEEKTKDEKCLMAKASNEVLSETEYFSDDQSSLNKNNLDSDYSRLCKI</sequence>
<name>A0ABQ5JBG5_9ASTR</name>
<feature type="region of interest" description="Disordered" evidence="1">
    <location>
        <begin position="503"/>
        <end position="523"/>
    </location>
</feature>
<proteinExistence type="predicted"/>
<keyword evidence="4" id="KW-1185">Reference proteome</keyword>